<feature type="domain" description="UBC core" evidence="8">
    <location>
        <begin position="1"/>
        <end position="146"/>
    </location>
</feature>
<dbReference type="SMART" id="SM00212">
    <property type="entry name" value="UBCc"/>
    <property type="match status" value="1"/>
</dbReference>
<evidence type="ECO:0000256" key="1">
    <source>
        <dbReference type="ARBA" id="ARBA00000485"/>
    </source>
</evidence>
<dbReference type="Pfam" id="PF00179">
    <property type="entry name" value="UQ_con"/>
    <property type="match status" value="1"/>
</dbReference>
<evidence type="ECO:0000256" key="3">
    <source>
        <dbReference type="ARBA" id="ARBA00012486"/>
    </source>
</evidence>
<sequence>MALKRIQKELCGLARDPPTHCSAGPMGNDLFFWQGTIMGPNDSPYQGGVFSLNIQFPSDYPFTPPKITFTTRIFHPSISRNGNICLDLRKQWSPAFTICNVLLSIFSMLCDPNPDDSLVPEIAKLYLRNRGDYDRIARKWTKKYAM</sequence>
<dbReference type="GeneID" id="101584445"/>
<dbReference type="AlphaFoldDB" id="A0A6P3VCL0"/>
<protein>
    <recommendedName>
        <fullName evidence="3">E2 ubiquitin-conjugating enzyme</fullName>
        <ecNumber evidence="3">2.3.2.23</ecNumber>
    </recommendedName>
</protein>
<dbReference type="PANTHER" id="PTHR24068">
    <property type="entry name" value="UBIQUITIN-CONJUGATING ENZYME E2"/>
    <property type="match status" value="1"/>
</dbReference>
<dbReference type="FunFam" id="3.10.110.10:FF:000101">
    <property type="entry name" value="Ubiquitin-conjugating enzyme E2 D2"/>
    <property type="match status" value="1"/>
</dbReference>
<comment type="catalytic activity">
    <reaction evidence="1">
        <text>S-ubiquitinyl-[E1 ubiquitin-activating enzyme]-L-cysteine + [E2 ubiquitin-conjugating enzyme]-L-cysteine = [E1 ubiquitin-activating enzyme]-L-cysteine + S-ubiquitinyl-[E2 ubiquitin-conjugating enzyme]-L-cysteine.</text>
        <dbReference type="EC" id="2.3.2.23"/>
    </reaction>
</comment>
<evidence type="ECO:0000256" key="6">
    <source>
        <dbReference type="ARBA" id="ARBA00022786"/>
    </source>
</evidence>
<dbReference type="OrthoDB" id="7851174at2759"/>
<dbReference type="Proteomes" id="UP000515203">
    <property type="component" value="Unplaced"/>
</dbReference>
<proteinExistence type="predicted"/>
<evidence type="ECO:0000259" key="8">
    <source>
        <dbReference type="PROSITE" id="PS50127"/>
    </source>
</evidence>
<keyword evidence="6" id="KW-0833">Ubl conjugation pathway</keyword>
<evidence type="ECO:0000313" key="9">
    <source>
        <dbReference type="Proteomes" id="UP000515203"/>
    </source>
</evidence>
<dbReference type="Gene3D" id="3.10.110.10">
    <property type="entry name" value="Ubiquitin Conjugating Enzyme"/>
    <property type="match status" value="1"/>
</dbReference>
<dbReference type="EC" id="2.3.2.23" evidence="3"/>
<gene>
    <name evidence="10" type="primary">LOC101584445</name>
</gene>
<dbReference type="RefSeq" id="XP_012371832.1">
    <property type="nucleotide sequence ID" value="XM_012516378.1"/>
</dbReference>
<dbReference type="GO" id="GO:0005524">
    <property type="term" value="F:ATP binding"/>
    <property type="evidence" value="ECO:0007669"/>
    <property type="project" value="UniProtKB-KW"/>
</dbReference>
<dbReference type="InterPro" id="IPR016135">
    <property type="entry name" value="UBQ-conjugating_enzyme/RWD"/>
</dbReference>
<evidence type="ECO:0000256" key="7">
    <source>
        <dbReference type="ARBA" id="ARBA00022840"/>
    </source>
</evidence>
<keyword evidence="5" id="KW-0547">Nucleotide-binding</keyword>
<keyword evidence="4" id="KW-0808">Transferase</keyword>
<organism evidence="9 10">
    <name type="scientific">Octodon degus</name>
    <name type="common">Degu</name>
    <name type="synonym">Sciurus degus</name>
    <dbReference type="NCBI Taxonomy" id="10160"/>
    <lineage>
        <taxon>Eukaryota</taxon>
        <taxon>Metazoa</taxon>
        <taxon>Chordata</taxon>
        <taxon>Craniata</taxon>
        <taxon>Vertebrata</taxon>
        <taxon>Euteleostomi</taxon>
        <taxon>Mammalia</taxon>
        <taxon>Eutheria</taxon>
        <taxon>Euarchontoglires</taxon>
        <taxon>Glires</taxon>
        <taxon>Rodentia</taxon>
        <taxon>Hystricomorpha</taxon>
        <taxon>Octodontidae</taxon>
        <taxon>Octodon</taxon>
    </lineage>
</organism>
<dbReference type="GO" id="GO:0061631">
    <property type="term" value="F:ubiquitin conjugating enzyme activity"/>
    <property type="evidence" value="ECO:0007669"/>
    <property type="project" value="UniProtKB-EC"/>
</dbReference>
<keyword evidence="7" id="KW-0067">ATP-binding</keyword>
<accession>A0A6P3VCL0</accession>
<keyword evidence="9" id="KW-1185">Reference proteome</keyword>
<evidence type="ECO:0000256" key="4">
    <source>
        <dbReference type="ARBA" id="ARBA00022679"/>
    </source>
</evidence>
<evidence type="ECO:0000256" key="5">
    <source>
        <dbReference type="ARBA" id="ARBA00022741"/>
    </source>
</evidence>
<dbReference type="SUPFAM" id="SSF54495">
    <property type="entry name" value="UBC-like"/>
    <property type="match status" value="1"/>
</dbReference>
<dbReference type="InParanoid" id="A0A6P3VCL0"/>
<comment type="pathway">
    <text evidence="2">Protein modification; protein ubiquitination.</text>
</comment>
<dbReference type="InterPro" id="IPR000608">
    <property type="entry name" value="UBC"/>
</dbReference>
<reference evidence="10" key="1">
    <citation type="submission" date="2025-08" db="UniProtKB">
        <authorList>
            <consortium name="RefSeq"/>
        </authorList>
    </citation>
    <scope>IDENTIFICATION</scope>
</reference>
<name>A0A6P3VCL0_OCTDE</name>
<dbReference type="PROSITE" id="PS50127">
    <property type="entry name" value="UBC_2"/>
    <property type="match status" value="1"/>
</dbReference>
<evidence type="ECO:0000313" key="10">
    <source>
        <dbReference type="RefSeq" id="XP_012371832.1"/>
    </source>
</evidence>
<evidence type="ECO:0000256" key="2">
    <source>
        <dbReference type="ARBA" id="ARBA00004906"/>
    </source>
</evidence>